<sequence>MDREKYKLFNVSLSPYTVNLPDVLWLEIMLKASPLELLQLQRVSKRFCDILADNPRSWTEARHNMNPPVPPPPHVNAAGVWTESAYAQFLFGGGNCIVKSCKKWTARFPTSYALRARVCSTKCDAILHRHYETEARKINNGYLTSCAIPGKRGLRQMGQTQRLHFRNWLVHDERDLTQHPMYRVSIVSAADQEWFSARAITEKRPVRPPVAVLRTVEELKAQYKLRAEALPQIMQNAEALQVWSKQYADARKAIDLVNVSFLKEVISPREQIPYRKLLKTPAVSRAFEAFGQSLSRLDIRIWCGMRANAVREYRENITIRHSQ</sequence>
<keyword evidence="3" id="KW-1185">Reference proteome</keyword>
<proteinExistence type="predicted"/>
<dbReference type="SUPFAM" id="SSF81383">
    <property type="entry name" value="F-box domain"/>
    <property type="match status" value="1"/>
</dbReference>
<dbReference type="PROSITE" id="PS50181">
    <property type="entry name" value="FBOX"/>
    <property type="match status" value="1"/>
</dbReference>
<dbReference type="AlphaFoldDB" id="A0AAD7D4B6"/>
<gene>
    <name evidence="2" type="ORF">B0H17DRAFT_1207404</name>
</gene>
<dbReference type="Proteomes" id="UP001221757">
    <property type="component" value="Unassembled WGS sequence"/>
</dbReference>
<dbReference type="SMART" id="SM00256">
    <property type="entry name" value="FBOX"/>
    <property type="match status" value="1"/>
</dbReference>
<dbReference type="InterPro" id="IPR001810">
    <property type="entry name" value="F-box_dom"/>
</dbReference>
<protein>
    <recommendedName>
        <fullName evidence="1">F-box domain-containing protein</fullName>
    </recommendedName>
</protein>
<dbReference type="Pfam" id="PF00646">
    <property type="entry name" value="F-box"/>
    <property type="match status" value="1"/>
</dbReference>
<organism evidence="2 3">
    <name type="scientific">Mycena rosella</name>
    <name type="common">Pink bonnet</name>
    <name type="synonym">Agaricus rosellus</name>
    <dbReference type="NCBI Taxonomy" id="1033263"/>
    <lineage>
        <taxon>Eukaryota</taxon>
        <taxon>Fungi</taxon>
        <taxon>Dikarya</taxon>
        <taxon>Basidiomycota</taxon>
        <taxon>Agaricomycotina</taxon>
        <taxon>Agaricomycetes</taxon>
        <taxon>Agaricomycetidae</taxon>
        <taxon>Agaricales</taxon>
        <taxon>Marasmiineae</taxon>
        <taxon>Mycenaceae</taxon>
        <taxon>Mycena</taxon>
    </lineage>
</organism>
<comment type="caution">
    <text evidence="2">The sequence shown here is derived from an EMBL/GenBank/DDBJ whole genome shotgun (WGS) entry which is preliminary data.</text>
</comment>
<evidence type="ECO:0000313" key="3">
    <source>
        <dbReference type="Proteomes" id="UP001221757"/>
    </source>
</evidence>
<name>A0AAD7D4B6_MYCRO</name>
<evidence type="ECO:0000313" key="2">
    <source>
        <dbReference type="EMBL" id="KAJ7676272.1"/>
    </source>
</evidence>
<reference evidence="2" key="1">
    <citation type="submission" date="2023-03" db="EMBL/GenBank/DDBJ databases">
        <title>Massive genome expansion in bonnet fungi (Mycena s.s.) driven by repeated elements and novel gene families across ecological guilds.</title>
        <authorList>
            <consortium name="Lawrence Berkeley National Laboratory"/>
            <person name="Harder C.B."/>
            <person name="Miyauchi S."/>
            <person name="Viragh M."/>
            <person name="Kuo A."/>
            <person name="Thoen E."/>
            <person name="Andreopoulos B."/>
            <person name="Lu D."/>
            <person name="Skrede I."/>
            <person name="Drula E."/>
            <person name="Henrissat B."/>
            <person name="Morin E."/>
            <person name="Kohler A."/>
            <person name="Barry K."/>
            <person name="LaButti K."/>
            <person name="Morin E."/>
            <person name="Salamov A."/>
            <person name="Lipzen A."/>
            <person name="Mereny Z."/>
            <person name="Hegedus B."/>
            <person name="Baldrian P."/>
            <person name="Stursova M."/>
            <person name="Weitz H."/>
            <person name="Taylor A."/>
            <person name="Grigoriev I.V."/>
            <person name="Nagy L.G."/>
            <person name="Martin F."/>
            <person name="Kauserud H."/>
        </authorList>
    </citation>
    <scope>NUCLEOTIDE SEQUENCE</scope>
    <source>
        <strain evidence="2">CBHHK067</strain>
    </source>
</reference>
<accession>A0AAD7D4B6</accession>
<dbReference type="InterPro" id="IPR036047">
    <property type="entry name" value="F-box-like_dom_sf"/>
</dbReference>
<dbReference type="CDD" id="cd09917">
    <property type="entry name" value="F-box_SF"/>
    <property type="match status" value="1"/>
</dbReference>
<feature type="domain" description="F-box" evidence="1">
    <location>
        <begin position="14"/>
        <end position="61"/>
    </location>
</feature>
<dbReference type="EMBL" id="JARKIE010000144">
    <property type="protein sequence ID" value="KAJ7676272.1"/>
    <property type="molecule type" value="Genomic_DNA"/>
</dbReference>
<evidence type="ECO:0000259" key="1">
    <source>
        <dbReference type="PROSITE" id="PS50181"/>
    </source>
</evidence>